<evidence type="ECO:0000256" key="1">
    <source>
        <dbReference type="ARBA" id="ARBA00010928"/>
    </source>
</evidence>
<organism evidence="5 6">
    <name type="scientific">Halovulum marinum</name>
    <dbReference type="NCBI Taxonomy" id="2662447"/>
    <lineage>
        <taxon>Bacteria</taxon>
        <taxon>Pseudomonadati</taxon>
        <taxon>Pseudomonadota</taxon>
        <taxon>Alphaproteobacteria</taxon>
        <taxon>Rhodobacterales</taxon>
        <taxon>Paracoccaceae</taxon>
        <taxon>Halovulum</taxon>
    </lineage>
</organism>
<accession>A0A6L5Z498</accession>
<evidence type="ECO:0000259" key="4">
    <source>
        <dbReference type="Pfam" id="PF22725"/>
    </source>
</evidence>
<comment type="similarity">
    <text evidence="1">Belongs to the Gfo/Idh/MocA family.</text>
</comment>
<evidence type="ECO:0000313" key="6">
    <source>
        <dbReference type="Proteomes" id="UP000474957"/>
    </source>
</evidence>
<keyword evidence="6" id="KW-1185">Reference proteome</keyword>
<gene>
    <name evidence="5" type="primary">iolG</name>
    <name evidence="5" type="ORF">GE300_16980</name>
</gene>
<dbReference type="PANTHER" id="PTHR42840:SF3">
    <property type="entry name" value="BINDING ROSSMANN FOLD OXIDOREDUCTASE, PUTATIVE (AFU_ORTHOLOGUE AFUA_2G10240)-RELATED"/>
    <property type="match status" value="1"/>
</dbReference>
<dbReference type="EC" id="1.1.1.18" evidence="5"/>
<dbReference type="SUPFAM" id="SSF51735">
    <property type="entry name" value="NAD(P)-binding Rossmann-fold domains"/>
    <property type="match status" value="1"/>
</dbReference>
<dbReference type="AlphaFoldDB" id="A0A6L5Z498"/>
<evidence type="ECO:0000313" key="5">
    <source>
        <dbReference type="EMBL" id="MSU91277.1"/>
    </source>
</evidence>
<feature type="domain" description="Gfo/Idh/MocA-like oxidoreductase N-terminal" evidence="3">
    <location>
        <begin position="2"/>
        <end position="120"/>
    </location>
</feature>
<name>A0A6L5Z498_9RHOB</name>
<dbReference type="InterPro" id="IPR030827">
    <property type="entry name" value="Myo_inos_IolG"/>
</dbReference>
<dbReference type="Pfam" id="PF01408">
    <property type="entry name" value="GFO_IDH_MocA"/>
    <property type="match status" value="1"/>
</dbReference>
<dbReference type="GO" id="GO:0050112">
    <property type="term" value="F:inositol 2-dehydrogenase (NAD+) activity"/>
    <property type="evidence" value="ECO:0007669"/>
    <property type="project" value="UniProtKB-EC"/>
</dbReference>
<dbReference type="SUPFAM" id="SSF55347">
    <property type="entry name" value="Glyceraldehyde-3-phosphate dehydrogenase-like, C-terminal domain"/>
    <property type="match status" value="1"/>
</dbReference>
<comment type="caution">
    <text evidence="5">The sequence shown here is derived from an EMBL/GenBank/DDBJ whole genome shotgun (WGS) entry which is preliminary data.</text>
</comment>
<keyword evidence="2 5" id="KW-0560">Oxidoreductase</keyword>
<dbReference type="NCBIfam" id="TIGR04380">
    <property type="entry name" value="myo_inos_iolG"/>
    <property type="match status" value="1"/>
</dbReference>
<proteinExistence type="inferred from homology"/>
<feature type="domain" description="GFO/IDH/MocA-like oxidoreductase" evidence="4">
    <location>
        <begin position="128"/>
        <end position="250"/>
    </location>
</feature>
<dbReference type="Gene3D" id="3.40.50.720">
    <property type="entry name" value="NAD(P)-binding Rossmann-like Domain"/>
    <property type="match status" value="1"/>
</dbReference>
<reference evidence="5 6" key="1">
    <citation type="submission" date="2019-10" db="EMBL/GenBank/DDBJ databases">
        <title>Cognatihalovulum marinum gen. nov. sp. nov., a new member of the family Rhodobacteraceae isolated from deep seawater of the Northwest Indian Ocean.</title>
        <authorList>
            <person name="Ruan C."/>
            <person name="Wang J."/>
            <person name="Zheng X."/>
            <person name="Song L."/>
            <person name="Zhu Y."/>
            <person name="Huang Y."/>
            <person name="Lu Z."/>
            <person name="Du W."/>
            <person name="Huang L."/>
            <person name="Dai X."/>
        </authorList>
    </citation>
    <scope>NUCLEOTIDE SEQUENCE [LARGE SCALE GENOMIC DNA]</scope>
    <source>
        <strain evidence="5 6">2CG4</strain>
    </source>
</reference>
<evidence type="ECO:0000259" key="3">
    <source>
        <dbReference type="Pfam" id="PF01408"/>
    </source>
</evidence>
<dbReference type="InterPro" id="IPR036291">
    <property type="entry name" value="NAD(P)-bd_dom_sf"/>
</dbReference>
<dbReference type="InterPro" id="IPR055170">
    <property type="entry name" value="GFO_IDH_MocA-like_dom"/>
</dbReference>
<dbReference type="Proteomes" id="UP000474957">
    <property type="component" value="Unassembled WGS sequence"/>
</dbReference>
<evidence type="ECO:0000256" key="2">
    <source>
        <dbReference type="ARBA" id="ARBA00023002"/>
    </source>
</evidence>
<dbReference type="Gene3D" id="3.30.360.10">
    <property type="entry name" value="Dihydrodipicolinate Reductase, domain 2"/>
    <property type="match status" value="1"/>
</dbReference>
<protein>
    <submittedName>
        <fullName evidence="5">Inositol 2-dehydrogenase</fullName>
        <ecNumber evidence="5">1.1.1.18</ecNumber>
    </submittedName>
</protein>
<dbReference type="InterPro" id="IPR000683">
    <property type="entry name" value="Gfo/Idh/MocA-like_OxRdtase_N"/>
</dbReference>
<dbReference type="GO" id="GO:0000166">
    <property type="term" value="F:nucleotide binding"/>
    <property type="evidence" value="ECO:0007669"/>
    <property type="project" value="InterPro"/>
</dbReference>
<dbReference type="PANTHER" id="PTHR42840">
    <property type="entry name" value="NAD(P)-BINDING ROSSMANN-FOLD SUPERFAMILY PROTEIN-RELATED"/>
    <property type="match status" value="1"/>
</dbReference>
<dbReference type="EMBL" id="WIND01000017">
    <property type="protein sequence ID" value="MSU91277.1"/>
    <property type="molecule type" value="Genomic_DNA"/>
</dbReference>
<sequence length="336" mass="35375">MLNIALIGCGRIGRMHGALVHAHRDARLAVVHDPVAAAAQALAAETGATVADSAGAVFADPGVDAVIVASVTATHADYIEQAVAAGKPVLCEKPIDLDIRRVEACRTAIAGTDVPVQIGFNRRFDPGHQALRAAVAAGEVGRLVQLLVTSRDPEPPSDEYLLGAGGMIRDMTIHDFDLARYVLGGDEVVEVFAHAGALIDPERGARLDEVDCAMILMRTASGAQVLINNARQAPYGYDQRLEAVGPQGMLQSTNRTPHGLTRFTADATAAGAGYEPFFIERYAQAFRAQLDSFLQTARTGGDAEVGFEDGRRALLLAEAAYASLQQGRAVAVEAAP</sequence>
<dbReference type="Pfam" id="PF22725">
    <property type="entry name" value="GFO_IDH_MocA_C3"/>
    <property type="match status" value="1"/>
</dbReference>